<dbReference type="InterPro" id="IPR010280">
    <property type="entry name" value="U5_MeTrfase_fam"/>
</dbReference>
<feature type="compositionally biased region" description="Basic and acidic residues" evidence="6">
    <location>
        <begin position="226"/>
        <end position="238"/>
    </location>
</feature>
<dbReference type="Proteomes" id="UP000823858">
    <property type="component" value="Unassembled WGS sequence"/>
</dbReference>
<dbReference type="AlphaFoldDB" id="A0A9D2QE04"/>
<dbReference type="EMBL" id="DWVP01000004">
    <property type="protein sequence ID" value="HJC84383.1"/>
    <property type="molecule type" value="Genomic_DNA"/>
</dbReference>
<keyword evidence="1 4" id="KW-0489">Methyltransferase</keyword>
<keyword evidence="3 4" id="KW-0949">S-adenosyl-L-methionine</keyword>
<feature type="binding site" evidence="4">
    <location>
        <position position="266"/>
    </location>
    <ligand>
        <name>S-adenosyl-L-methionine</name>
        <dbReference type="ChEBI" id="CHEBI:59789"/>
    </ligand>
</feature>
<feature type="binding site" evidence="4">
    <location>
        <position position="338"/>
    </location>
    <ligand>
        <name>S-adenosyl-L-methionine</name>
        <dbReference type="ChEBI" id="CHEBI:59789"/>
    </ligand>
</feature>
<feature type="region of interest" description="Disordered" evidence="6">
    <location>
        <begin position="204"/>
        <end position="251"/>
    </location>
</feature>
<name>A0A9D2QE04_9CORY</name>
<feature type="binding site" evidence="4">
    <location>
        <position position="381"/>
    </location>
    <ligand>
        <name>S-adenosyl-L-methionine</name>
        <dbReference type="ChEBI" id="CHEBI:59789"/>
    </ligand>
</feature>
<protein>
    <submittedName>
        <fullName evidence="7">Class I SAM-dependent RNA methyltransferase</fullName>
    </submittedName>
</protein>
<dbReference type="PANTHER" id="PTHR11061:SF30">
    <property type="entry name" value="TRNA (URACIL(54)-C(5))-METHYLTRANSFERASE"/>
    <property type="match status" value="1"/>
</dbReference>
<feature type="compositionally biased region" description="Low complexity" evidence="6">
    <location>
        <begin position="204"/>
        <end position="213"/>
    </location>
</feature>
<accession>A0A9D2QE04</accession>
<dbReference type="PANTHER" id="PTHR11061">
    <property type="entry name" value="RNA M5U METHYLTRANSFERASE"/>
    <property type="match status" value="1"/>
</dbReference>
<reference evidence="7" key="1">
    <citation type="journal article" date="2021" name="PeerJ">
        <title>Extensive microbial diversity within the chicken gut microbiome revealed by metagenomics and culture.</title>
        <authorList>
            <person name="Gilroy R."/>
            <person name="Ravi A."/>
            <person name="Getino M."/>
            <person name="Pursley I."/>
            <person name="Horton D.L."/>
            <person name="Alikhan N.F."/>
            <person name="Baker D."/>
            <person name="Gharbi K."/>
            <person name="Hall N."/>
            <person name="Watson M."/>
            <person name="Adriaenssens E.M."/>
            <person name="Foster-Nyarko E."/>
            <person name="Jarju S."/>
            <person name="Secka A."/>
            <person name="Antonio M."/>
            <person name="Oren A."/>
            <person name="Chaudhuri R.R."/>
            <person name="La Ragione R."/>
            <person name="Hildebrand F."/>
            <person name="Pallen M.J."/>
        </authorList>
    </citation>
    <scope>NUCLEOTIDE SEQUENCE</scope>
    <source>
        <strain evidence="7">ChiHjej13B12-4958</strain>
    </source>
</reference>
<feature type="active site" description="Nucleophile" evidence="4">
    <location>
        <position position="408"/>
    </location>
</feature>
<evidence type="ECO:0000313" key="7">
    <source>
        <dbReference type="EMBL" id="HJC84383.1"/>
    </source>
</evidence>
<comment type="caution">
    <text evidence="7">The sequence shown here is derived from an EMBL/GenBank/DDBJ whole genome shotgun (WGS) entry which is preliminary data.</text>
</comment>
<dbReference type="GO" id="GO:0070475">
    <property type="term" value="P:rRNA base methylation"/>
    <property type="evidence" value="ECO:0007669"/>
    <property type="project" value="TreeGrafter"/>
</dbReference>
<dbReference type="InterPro" id="IPR029063">
    <property type="entry name" value="SAM-dependent_MTases_sf"/>
</dbReference>
<organism evidence="7 8">
    <name type="scientific">Candidatus Corynebacterium faecigallinarum</name>
    <dbReference type="NCBI Taxonomy" id="2838528"/>
    <lineage>
        <taxon>Bacteria</taxon>
        <taxon>Bacillati</taxon>
        <taxon>Actinomycetota</taxon>
        <taxon>Actinomycetes</taxon>
        <taxon>Mycobacteriales</taxon>
        <taxon>Corynebacteriaceae</taxon>
        <taxon>Corynebacterium</taxon>
    </lineage>
</organism>
<evidence type="ECO:0000256" key="1">
    <source>
        <dbReference type="ARBA" id="ARBA00022603"/>
    </source>
</evidence>
<comment type="similarity">
    <text evidence="4">Belongs to the class I-like SAM-binding methyltransferase superfamily. RNA M5U methyltransferase family.</text>
</comment>
<evidence type="ECO:0000256" key="5">
    <source>
        <dbReference type="PROSITE-ProRule" id="PRU10015"/>
    </source>
</evidence>
<evidence type="ECO:0000256" key="4">
    <source>
        <dbReference type="PROSITE-ProRule" id="PRU01024"/>
    </source>
</evidence>
<feature type="active site" evidence="5">
    <location>
        <position position="408"/>
    </location>
</feature>
<evidence type="ECO:0000313" key="8">
    <source>
        <dbReference type="Proteomes" id="UP000823858"/>
    </source>
</evidence>
<dbReference type="Gene3D" id="2.40.50.140">
    <property type="entry name" value="Nucleic acid-binding proteins"/>
    <property type="match status" value="1"/>
</dbReference>
<dbReference type="GO" id="GO:0070041">
    <property type="term" value="F:rRNA (uridine-C5-)-methyltransferase activity"/>
    <property type="evidence" value="ECO:0007669"/>
    <property type="project" value="TreeGrafter"/>
</dbReference>
<dbReference type="CDD" id="cd02440">
    <property type="entry name" value="AdoMet_MTases"/>
    <property type="match status" value="1"/>
</dbReference>
<evidence type="ECO:0000256" key="6">
    <source>
        <dbReference type="SAM" id="MobiDB-lite"/>
    </source>
</evidence>
<dbReference type="SUPFAM" id="SSF53335">
    <property type="entry name" value="S-adenosyl-L-methionine-dependent methyltransferases"/>
    <property type="match status" value="1"/>
</dbReference>
<feature type="binding site" evidence="4">
    <location>
        <position position="315"/>
    </location>
    <ligand>
        <name>S-adenosyl-L-methionine</name>
        <dbReference type="ChEBI" id="CHEBI:59789"/>
    </ligand>
</feature>
<dbReference type="Gene3D" id="3.40.50.150">
    <property type="entry name" value="Vaccinia Virus protein VP39"/>
    <property type="match status" value="1"/>
</dbReference>
<reference evidence="7" key="2">
    <citation type="submission" date="2021-04" db="EMBL/GenBank/DDBJ databases">
        <authorList>
            <person name="Gilroy R."/>
        </authorList>
    </citation>
    <scope>NUCLEOTIDE SEQUENCE</scope>
    <source>
        <strain evidence="7">ChiHjej13B12-4958</strain>
    </source>
</reference>
<evidence type="ECO:0000256" key="2">
    <source>
        <dbReference type="ARBA" id="ARBA00022679"/>
    </source>
</evidence>
<evidence type="ECO:0000256" key="3">
    <source>
        <dbReference type="ARBA" id="ARBA00022691"/>
    </source>
</evidence>
<gene>
    <name evidence="7" type="ORF">H9751_02300</name>
</gene>
<sequence>MLGPAHGGSTVARLDGTDGRVVFVRGALPGETGVPVKLDTDPETSRKRFLSGSVVDSAAIAGPSAHRVAPQCPAAARGAGCCDLDIIDAEGSVELKTRVVLDQFARIGRIDLDDAGVPVRQLSPAPFTGYRTRVRLGVDESGQAGLRLRASNGIVPVTEVGCAQWAPALADGLAETLAEAELTPGAEVCVALGEDGLRGIVEVPAARASNPRSRSGRRRRVPKGQRRSDTRIERRVIEHQGTGEPGTVTRTVKGVSWPMPVDAFWQAHGAAAELYSGWVRDTVTGVVTGTAATSSAPSEPAEPTVSSEPTAWDLYGGAGVFAAALTEALPGTPVYSVDGASDATAAGRSVLVERDVSFVTGDVADALAELSGADPTVVVLDPPRTGAGAPVVDAIISRAPQHVLHIGCDPATAARDAAGFIAGGYHPESVTVVDAFGLTHHVEVLVHFTRQG</sequence>
<proteinExistence type="inferred from homology"/>
<dbReference type="PROSITE" id="PS51687">
    <property type="entry name" value="SAM_MT_RNA_M5U"/>
    <property type="match status" value="1"/>
</dbReference>
<keyword evidence="2 4" id="KW-0808">Transferase</keyword>
<dbReference type="PROSITE" id="PS01230">
    <property type="entry name" value="TRMA_1"/>
    <property type="match status" value="1"/>
</dbReference>
<dbReference type="InterPro" id="IPR012340">
    <property type="entry name" value="NA-bd_OB-fold"/>
</dbReference>
<dbReference type="InterPro" id="IPR030390">
    <property type="entry name" value="MeTrfase_TrmA_AS"/>
</dbReference>
<feature type="compositionally biased region" description="Basic residues" evidence="6">
    <location>
        <begin position="214"/>
        <end position="225"/>
    </location>
</feature>